<evidence type="ECO:0000313" key="1">
    <source>
        <dbReference type="EMBL" id="MDT0350002.1"/>
    </source>
</evidence>
<dbReference type="PANTHER" id="PTHR34070">
    <property type="entry name" value="ARMADILLO-TYPE FOLD"/>
    <property type="match status" value="1"/>
</dbReference>
<protein>
    <submittedName>
        <fullName evidence="1">DNA alkylation repair protein</fullName>
    </submittedName>
</protein>
<evidence type="ECO:0000313" key="2">
    <source>
        <dbReference type="Proteomes" id="UP001183202"/>
    </source>
</evidence>
<accession>A0ABU2N7T0</accession>
<dbReference type="SUPFAM" id="SSF48371">
    <property type="entry name" value="ARM repeat"/>
    <property type="match status" value="1"/>
</dbReference>
<dbReference type="InterPro" id="IPR014825">
    <property type="entry name" value="DNA_alkylation"/>
</dbReference>
<name>A0ABU2N7T0_9PSEU</name>
<gene>
    <name evidence="1" type="ORF">RM445_10755</name>
</gene>
<sequence length="222" mass="24600">MPDADAIVEAARAGLAARADPTAAPGMQAYMKSTMPFLGVAAPARSTLLRELRPLLADRSAVRAAAEVLWDGARVREERYVATALARRLAPEPDRLPVHRHWIVTGAWWDHVDEIASRVVGPALRADPASVTPVLRTWIRAPDRWLRRTAVICQLGAREQTDLALLAEAIEANLDDGDFFLRKGIGWALRQYARTDPEWVRTFVTAHPALSPLSRKEALKHL</sequence>
<comment type="caution">
    <text evidence="1">The sequence shown here is derived from an EMBL/GenBank/DDBJ whole genome shotgun (WGS) entry which is preliminary data.</text>
</comment>
<organism evidence="1 2">
    <name type="scientific">Pseudonocardia charpentierae</name>
    <dbReference type="NCBI Taxonomy" id="3075545"/>
    <lineage>
        <taxon>Bacteria</taxon>
        <taxon>Bacillati</taxon>
        <taxon>Actinomycetota</taxon>
        <taxon>Actinomycetes</taxon>
        <taxon>Pseudonocardiales</taxon>
        <taxon>Pseudonocardiaceae</taxon>
        <taxon>Pseudonocardia</taxon>
    </lineage>
</organism>
<dbReference type="PANTHER" id="PTHR34070:SF1">
    <property type="entry name" value="DNA ALKYLATION REPAIR PROTEIN"/>
    <property type="match status" value="1"/>
</dbReference>
<dbReference type="Pfam" id="PF08713">
    <property type="entry name" value="DNA_alkylation"/>
    <property type="match status" value="1"/>
</dbReference>
<dbReference type="Proteomes" id="UP001183202">
    <property type="component" value="Unassembled WGS sequence"/>
</dbReference>
<proteinExistence type="predicted"/>
<dbReference type="InterPro" id="IPR016024">
    <property type="entry name" value="ARM-type_fold"/>
</dbReference>
<keyword evidence="2" id="KW-1185">Reference proteome</keyword>
<dbReference type="CDD" id="cd07064">
    <property type="entry name" value="AlkD_like_1"/>
    <property type="match status" value="1"/>
</dbReference>
<dbReference type="EMBL" id="JAVREJ010000006">
    <property type="protein sequence ID" value="MDT0350002.1"/>
    <property type="molecule type" value="Genomic_DNA"/>
</dbReference>
<dbReference type="RefSeq" id="WP_311556249.1">
    <property type="nucleotide sequence ID" value="NZ_JAVREJ010000006.1"/>
</dbReference>
<dbReference type="Gene3D" id="1.25.10.90">
    <property type="match status" value="1"/>
</dbReference>
<reference evidence="2" key="1">
    <citation type="submission" date="2023-07" db="EMBL/GenBank/DDBJ databases">
        <title>30 novel species of actinomycetes from the DSMZ collection.</title>
        <authorList>
            <person name="Nouioui I."/>
        </authorList>
    </citation>
    <scope>NUCLEOTIDE SEQUENCE [LARGE SCALE GENOMIC DNA]</scope>
    <source>
        <strain evidence="2">DSM 45834</strain>
    </source>
</reference>